<organism evidence="3 4">
    <name type="scientific">Dryococelus australis</name>
    <dbReference type="NCBI Taxonomy" id="614101"/>
    <lineage>
        <taxon>Eukaryota</taxon>
        <taxon>Metazoa</taxon>
        <taxon>Ecdysozoa</taxon>
        <taxon>Arthropoda</taxon>
        <taxon>Hexapoda</taxon>
        <taxon>Insecta</taxon>
        <taxon>Pterygota</taxon>
        <taxon>Neoptera</taxon>
        <taxon>Polyneoptera</taxon>
        <taxon>Phasmatodea</taxon>
        <taxon>Verophasmatodea</taxon>
        <taxon>Anareolatae</taxon>
        <taxon>Phasmatidae</taxon>
        <taxon>Eurycanthinae</taxon>
        <taxon>Dryococelus</taxon>
    </lineage>
</organism>
<proteinExistence type="predicted"/>
<dbReference type="InterPro" id="IPR029526">
    <property type="entry name" value="PGBD"/>
</dbReference>
<gene>
    <name evidence="3" type="ORF">PR048_001410</name>
</gene>
<feature type="transmembrane region" description="Helical" evidence="1">
    <location>
        <begin position="158"/>
        <end position="178"/>
    </location>
</feature>
<sequence length="201" mass="23151">MRNDFEIYSGQIMPVTNLPDLGASSNVVLRLTQMIPENKNFLVYFENWFASTRLFVTLAKKGVGALGTVRLNRFHKKGRGTFEEKETTFNGIDIRAVKWFDNRAVTLVSSFESAEPVETVTRYDSKSHREIEISCPRIVRTYNLFMGVSGQKNSTYQFIFRFVHVVIVTAWLLYRAVCKGHMIDKKSMMDLLEFRANIAKS</sequence>
<keyword evidence="1" id="KW-1133">Transmembrane helix</keyword>
<evidence type="ECO:0000259" key="2">
    <source>
        <dbReference type="Pfam" id="PF13843"/>
    </source>
</evidence>
<dbReference type="Proteomes" id="UP001159363">
    <property type="component" value="Chromosome 1"/>
</dbReference>
<dbReference type="Pfam" id="PF13843">
    <property type="entry name" value="DDE_Tnp_1_7"/>
    <property type="match status" value="1"/>
</dbReference>
<comment type="caution">
    <text evidence="3">The sequence shown here is derived from an EMBL/GenBank/DDBJ whole genome shotgun (WGS) entry which is preliminary data.</text>
</comment>
<protein>
    <recommendedName>
        <fullName evidence="2">PiggyBac transposable element-derived protein domain-containing protein</fullName>
    </recommendedName>
</protein>
<dbReference type="EMBL" id="JARBHB010000001">
    <property type="protein sequence ID" value="KAJ8896068.1"/>
    <property type="molecule type" value="Genomic_DNA"/>
</dbReference>
<evidence type="ECO:0000313" key="4">
    <source>
        <dbReference type="Proteomes" id="UP001159363"/>
    </source>
</evidence>
<feature type="domain" description="PiggyBac transposable element-derived protein" evidence="2">
    <location>
        <begin position="5"/>
        <end position="153"/>
    </location>
</feature>
<name>A0ABQ9IHA6_9NEOP</name>
<keyword evidence="1" id="KW-0472">Membrane</keyword>
<dbReference type="PANTHER" id="PTHR47272:SF1">
    <property type="entry name" value="PIGGYBAC TRANSPOSABLE ELEMENT-DERIVED PROTEIN 3-LIKE"/>
    <property type="match status" value="1"/>
</dbReference>
<evidence type="ECO:0000256" key="1">
    <source>
        <dbReference type="SAM" id="Phobius"/>
    </source>
</evidence>
<dbReference type="PANTHER" id="PTHR47272">
    <property type="entry name" value="DDE_TNP_1_7 DOMAIN-CONTAINING PROTEIN"/>
    <property type="match status" value="1"/>
</dbReference>
<reference evidence="3 4" key="1">
    <citation type="submission" date="2023-02" db="EMBL/GenBank/DDBJ databases">
        <title>LHISI_Scaffold_Assembly.</title>
        <authorList>
            <person name="Stuart O.P."/>
            <person name="Cleave R."/>
            <person name="Magrath M.J.L."/>
            <person name="Mikheyev A.S."/>
        </authorList>
    </citation>
    <scope>NUCLEOTIDE SEQUENCE [LARGE SCALE GENOMIC DNA]</scope>
    <source>
        <strain evidence="3">Daus_M_001</strain>
        <tissue evidence="3">Leg muscle</tissue>
    </source>
</reference>
<evidence type="ECO:0000313" key="3">
    <source>
        <dbReference type="EMBL" id="KAJ8896068.1"/>
    </source>
</evidence>
<keyword evidence="1" id="KW-0812">Transmembrane</keyword>
<accession>A0ABQ9IHA6</accession>
<keyword evidence="4" id="KW-1185">Reference proteome</keyword>